<feature type="compositionally biased region" description="Basic and acidic residues" evidence="1">
    <location>
        <begin position="119"/>
        <end position="148"/>
    </location>
</feature>
<evidence type="ECO:0000313" key="2">
    <source>
        <dbReference type="EMBL" id="MQL97708.1"/>
    </source>
</evidence>
<gene>
    <name evidence="2" type="ORF">Taro_030405</name>
</gene>
<evidence type="ECO:0000256" key="1">
    <source>
        <dbReference type="SAM" id="MobiDB-lite"/>
    </source>
</evidence>
<accession>A0A843VMC9</accession>
<keyword evidence="3" id="KW-1185">Reference proteome</keyword>
<protein>
    <submittedName>
        <fullName evidence="2">Uncharacterized protein</fullName>
    </submittedName>
</protein>
<feature type="region of interest" description="Disordered" evidence="1">
    <location>
        <begin position="106"/>
        <end position="148"/>
    </location>
</feature>
<sequence>MLVCLDNIDDIGRYNWAAAVTEMTLHKFEDFVTVVREKRYSRNTTAKRRIAGGEHGSAFIFGCSATLPCTTKAMPEKATESGREKGRKLEDKIGMGIEELESGGKILETPVGPEGIGEEGGRNALKEEKNTAGTEGRKEKACREGPERRVRSVGRKMEMCHVGHRMETCRVGHKKEMCHVGHEGETCQAWHNGKMCHEGHGRESKEYNKRRDARCTRMDRSRLGFDVLTPRYFLINFAQRADGLALLLGIERLS</sequence>
<name>A0A843VMC9_COLES</name>
<dbReference type="Proteomes" id="UP000652761">
    <property type="component" value="Unassembled WGS sequence"/>
</dbReference>
<evidence type="ECO:0000313" key="3">
    <source>
        <dbReference type="Proteomes" id="UP000652761"/>
    </source>
</evidence>
<dbReference type="EMBL" id="NMUH01002088">
    <property type="protein sequence ID" value="MQL97708.1"/>
    <property type="molecule type" value="Genomic_DNA"/>
</dbReference>
<organism evidence="2 3">
    <name type="scientific">Colocasia esculenta</name>
    <name type="common">Wild taro</name>
    <name type="synonym">Arum esculentum</name>
    <dbReference type="NCBI Taxonomy" id="4460"/>
    <lineage>
        <taxon>Eukaryota</taxon>
        <taxon>Viridiplantae</taxon>
        <taxon>Streptophyta</taxon>
        <taxon>Embryophyta</taxon>
        <taxon>Tracheophyta</taxon>
        <taxon>Spermatophyta</taxon>
        <taxon>Magnoliopsida</taxon>
        <taxon>Liliopsida</taxon>
        <taxon>Araceae</taxon>
        <taxon>Aroideae</taxon>
        <taxon>Colocasieae</taxon>
        <taxon>Colocasia</taxon>
    </lineage>
</organism>
<comment type="caution">
    <text evidence="2">The sequence shown here is derived from an EMBL/GenBank/DDBJ whole genome shotgun (WGS) entry which is preliminary data.</text>
</comment>
<reference evidence="2" key="1">
    <citation type="submission" date="2017-07" db="EMBL/GenBank/DDBJ databases">
        <title>Taro Niue Genome Assembly and Annotation.</title>
        <authorList>
            <person name="Atibalentja N."/>
            <person name="Keating K."/>
            <person name="Fields C.J."/>
        </authorList>
    </citation>
    <scope>NUCLEOTIDE SEQUENCE</scope>
    <source>
        <strain evidence="2">Niue_2</strain>
        <tissue evidence="2">Leaf</tissue>
    </source>
</reference>
<proteinExistence type="predicted"/>
<dbReference type="AlphaFoldDB" id="A0A843VMC9"/>